<protein>
    <submittedName>
        <fullName evidence="4">Helix-turn-helix domain-containing protein</fullName>
    </submittedName>
</protein>
<dbReference type="Gene3D" id="1.10.10.2840">
    <property type="entry name" value="PucR C-terminal helix-turn-helix domain"/>
    <property type="match status" value="1"/>
</dbReference>
<name>A0ABD6FM59_9PSEU</name>
<accession>A0ABD6FM59</accession>
<dbReference type="InterPro" id="IPR042070">
    <property type="entry name" value="PucR_C-HTH_sf"/>
</dbReference>
<dbReference type="Pfam" id="PF13556">
    <property type="entry name" value="HTH_30"/>
    <property type="match status" value="1"/>
</dbReference>
<evidence type="ECO:0000313" key="4">
    <source>
        <dbReference type="EMBL" id="MFO7194179.1"/>
    </source>
</evidence>
<evidence type="ECO:0000259" key="2">
    <source>
        <dbReference type="Pfam" id="PF13556"/>
    </source>
</evidence>
<dbReference type="PANTHER" id="PTHR33744">
    <property type="entry name" value="CARBOHYDRATE DIACID REGULATOR"/>
    <property type="match status" value="1"/>
</dbReference>
<dbReference type="InterPro" id="IPR041522">
    <property type="entry name" value="CdaR_GGDEF"/>
</dbReference>
<dbReference type="EMBL" id="QGUI02000373">
    <property type="protein sequence ID" value="MFO7194179.1"/>
    <property type="molecule type" value="Genomic_DNA"/>
</dbReference>
<feature type="non-terminal residue" evidence="4">
    <location>
        <position position="1"/>
    </location>
</feature>
<comment type="similarity">
    <text evidence="1">Belongs to the CdaR family.</text>
</comment>
<reference evidence="4 5" key="1">
    <citation type="journal article" date="2021" name="BMC Genomics">
        <title>Genome-resolved metagenome and metatranscriptome analyses of thermophilic composting reveal key bacterial players and their metabolic interactions.</title>
        <authorList>
            <person name="Braga L.P.P."/>
            <person name="Pereira R.V."/>
            <person name="Martins L.F."/>
            <person name="Moura L.M.S."/>
            <person name="Sanchez F.B."/>
            <person name="Patane J.S.L."/>
            <person name="da Silva A.M."/>
            <person name="Setubal J.C."/>
        </authorList>
    </citation>
    <scope>NUCLEOTIDE SEQUENCE [LARGE SCALE GENOMIC DNA]</scope>
    <source>
        <strain evidence="4">ZC4RG45</strain>
    </source>
</reference>
<sequence length="384" mass="41415">ALTGGAVSIEDTTPRVLAYSRSGDEVDDLRRLSILGWQGPEPYLELLRQWGVYHRLRTSDEVLRIQAHPDLGIRARLAVGIRAGNQHLGSIWVQQGDQPFSEHAESALIGAARLAAVHLLRRRGAPWRSRGELVAGLLDGTASADLVAGQLGLDSSVSAVVAAFAARDTQHDRPTLELHRVELATTVSVHMTSFRHGALVGTVGTRVYAVLPEVRTDRTEPGLLTLARDVVAVLRRRSGLTVQVGVGAPVPSLAEVPASRADADRVLDALARTPETDVATITDRRADVLLGETLKLLEEHPDLRDPAVTALVEHDAAQGTELARSLLAYLDAMGDVRSAAAGLHIHPNTLRHRVRRAAEISGLSLADPRERLCCHLQLLLATRS</sequence>
<feature type="domain" description="PucR C-terminal helix-turn-helix" evidence="2">
    <location>
        <begin position="322"/>
        <end position="379"/>
    </location>
</feature>
<dbReference type="PANTHER" id="PTHR33744:SF17">
    <property type="entry name" value="CONSERVED PROTEIN"/>
    <property type="match status" value="1"/>
</dbReference>
<comment type="caution">
    <text evidence="4">The sequence shown here is derived from an EMBL/GenBank/DDBJ whole genome shotgun (WGS) entry which is preliminary data.</text>
</comment>
<evidence type="ECO:0000259" key="3">
    <source>
        <dbReference type="Pfam" id="PF17853"/>
    </source>
</evidence>
<gene>
    <name evidence="4" type="ORF">DIU77_018205</name>
</gene>
<organism evidence="4 5">
    <name type="scientific">Thermocrispum agreste</name>
    <dbReference type="NCBI Taxonomy" id="37925"/>
    <lineage>
        <taxon>Bacteria</taxon>
        <taxon>Bacillati</taxon>
        <taxon>Actinomycetota</taxon>
        <taxon>Actinomycetes</taxon>
        <taxon>Pseudonocardiales</taxon>
        <taxon>Pseudonocardiaceae</taxon>
        <taxon>Thermocrispum</taxon>
    </lineage>
</organism>
<feature type="domain" description="CdaR GGDEF-like" evidence="3">
    <location>
        <begin position="148"/>
        <end position="268"/>
    </location>
</feature>
<dbReference type="AlphaFoldDB" id="A0ABD6FM59"/>
<evidence type="ECO:0000313" key="5">
    <source>
        <dbReference type="Proteomes" id="UP000249324"/>
    </source>
</evidence>
<evidence type="ECO:0000256" key="1">
    <source>
        <dbReference type="ARBA" id="ARBA00006754"/>
    </source>
</evidence>
<dbReference type="InterPro" id="IPR025736">
    <property type="entry name" value="PucR_C-HTH_dom"/>
</dbReference>
<dbReference type="Proteomes" id="UP000249324">
    <property type="component" value="Unassembled WGS sequence"/>
</dbReference>
<dbReference type="Pfam" id="PF17853">
    <property type="entry name" value="GGDEF_2"/>
    <property type="match status" value="1"/>
</dbReference>
<dbReference type="InterPro" id="IPR051448">
    <property type="entry name" value="CdaR-like_regulators"/>
</dbReference>
<proteinExistence type="inferred from homology"/>